<dbReference type="Proteomes" id="UP000419743">
    <property type="component" value="Unassembled WGS sequence"/>
</dbReference>
<dbReference type="InterPro" id="IPR013324">
    <property type="entry name" value="RNA_pol_sigma_r3/r4-like"/>
</dbReference>
<dbReference type="PANTHER" id="PTHR47756">
    <property type="entry name" value="BLL6612 PROTEIN-RELATED"/>
    <property type="match status" value="1"/>
</dbReference>
<name>A0A7M4DEM2_9MICO</name>
<dbReference type="AlphaFoldDB" id="A0A7M4DEM2"/>
<dbReference type="Pfam" id="PF20239">
    <property type="entry name" value="DUF6596"/>
    <property type="match status" value="1"/>
</dbReference>
<reference evidence="4 5" key="1">
    <citation type="submission" date="2019-11" db="EMBL/GenBank/DDBJ databases">
        <authorList>
            <person name="Criscuolo A."/>
        </authorList>
    </citation>
    <scope>NUCLEOTIDE SEQUENCE [LARGE SCALE GENOMIC DNA]</scope>
    <source>
        <strain evidence="4">CIP111667</strain>
    </source>
</reference>
<evidence type="ECO:0000313" key="5">
    <source>
        <dbReference type="Proteomes" id="UP000419743"/>
    </source>
</evidence>
<dbReference type="Gene3D" id="1.10.1740.10">
    <property type="match status" value="1"/>
</dbReference>
<dbReference type="RefSeq" id="WP_156739130.1">
    <property type="nucleotide sequence ID" value="NZ_CACRYJ010000008.1"/>
</dbReference>
<evidence type="ECO:0000259" key="2">
    <source>
        <dbReference type="Pfam" id="PF04542"/>
    </source>
</evidence>
<comment type="caution">
    <text evidence="4">The sequence shown here is derived from an EMBL/GenBank/DDBJ whole genome shotgun (WGS) entry which is preliminary data.</text>
</comment>
<dbReference type="InterPro" id="IPR007627">
    <property type="entry name" value="RNA_pol_sigma70_r2"/>
</dbReference>
<feature type="domain" description="DUF6596" evidence="3">
    <location>
        <begin position="185"/>
        <end position="284"/>
    </location>
</feature>
<accession>A0A7M4DEM2</accession>
<dbReference type="SUPFAM" id="SSF88659">
    <property type="entry name" value="Sigma3 and sigma4 domains of RNA polymerase sigma factors"/>
    <property type="match status" value="1"/>
</dbReference>
<dbReference type="GO" id="GO:0003700">
    <property type="term" value="F:DNA-binding transcription factor activity"/>
    <property type="evidence" value="ECO:0007669"/>
    <property type="project" value="InterPro"/>
</dbReference>
<feature type="region of interest" description="Disordered" evidence="1">
    <location>
        <begin position="77"/>
        <end position="103"/>
    </location>
</feature>
<gene>
    <name evidence="4" type="ORF">HALOF300_00562</name>
</gene>
<dbReference type="SUPFAM" id="SSF88946">
    <property type="entry name" value="Sigma2 domain of RNA polymerase sigma factors"/>
    <property type="match status" value="1"/>
</dbReference>
<evidence type="ECO:0000256" key="1">
    <source>
        <dbReference type="SAM" id="MobiDB-lite"/>
    </source>
</evidence>
<dbReference type="GO" id="GO:0006352">
    <property type="term" value="P:DNA-templated transcription initiation"/>
    <property type="evidence" value="ECO:0007669"/>
    <property type="project" value="InterPro"/>
</dbReference>
<organism evidence="4 5">
    <name type="scientific">Occultella aeris</name>
    <dbReference type="NCBI Taxonomy" id="2761496"/>
    <lineage>
        <taxon>Bacteria</taxon>
        <taxon>Bacillati</taxon>
        <taxon>Actinomycetota</taxon>
        <taxon>Actinomycetes</taxon>
        <taxon>Micrococcales</taxon>
        <taxon>Ruaniaceae</taxon>
        <taxon>Occultella</taxon>
    </lineage>
</organism>
<sequence length="412" mass="43360">MSAAEARAAAERAARASYGRLVAILASPTGDLMLAEDAVSDALERALQTWPEHGVPANPDGWLLTVARNRQRDVWKSAAHRTRAPLPADPGDTAPLTSPLDTLDPDAIGERRLELLFVCAHPAIDAAARTPLMLQVVLGLDAARIARAYGVGAAAMAKRLVRAKRRIADTRIPFVVPGRADMARRLPGVLEAVYGSYAVTLTGGPDEAPLRSPDSLAGEAHYLAVTLAALLPDEPEVLGLAALISLSLARSPTRQKDFVPLAEQDPATWDARLIADGEAYLRLASATDRLGRFQLEAAIQAVHCDRRRTGVTDQEALRTLYSALVLLAPTLGAQVALAATVGRLDGPEAGLAALPDGADAFQPAWATRAHLLGAAGRGAEAAAAFDRAAALTIDPVARRHLSDQAAALRGPR</sequence>
<dbReference type="PANTHER" id="PTHR47756:SF2">
    <property type="entry name" value="BLL6612 PROTEIN"/>
    <property type="match status" value="1"/>
</dbReference>
<dbReference type="InterPro" id="IPR013325">
    <property type="entry name" value="RNA_pol_sigma_r2"/>
</dbReference>
<proteinExistence type="predicted"/>
<dbReference type="Pfam" id="PF04542">
    <property type="entry name" value="Sigma70_r2"/>
    <property type="match status" value="1"/>
</dbReference>
<keyword evidence="5" id="KW-1185">Reference proteome</keyword>
<evidence type="ECO:0000313" key="4">
    <source>
        <dbReference type="EMBL" id="VZO35365.1"/>
    </source>
</evidence>
<dbReference type="InterPro" id="IPR046531">
    <property type="entry name" value="DUF6596"/>
</dbReference>
<feature type="domain" description="RNA polymerase sigma-70 region 2" evidence="2">
    <location>
        <begin position="17"/>
        <end position="79"/>
    </location>
</feature>
<dbReference type="EMBL" id="CACRYJ010000008">
    <property type="protein sequence ID" value="VZO35365.1"/>
    <property type="molecule type" value="Genomic_DNA"/>
</dbReference>
<evidence type="ECO:0000259" key="3">
    <source>
        <dbReference type="Pfam" id="PF20239"/>
    </source>
</evidence>
<protein>
    <submittedName>
        <fullName evidence="4">RNA polymerase sigma factor</fullName>
    </submittedName>
</protein>